<evidence type="ECO:0000256" key="1">
    <source>
        <dbReference type="SAM" id="SignalP"/>
    </source>
</evidence>
<evidence type="ECO:0000313" key="2">
    <source>
        <dbReference type="EMBL" id="MBB4080634.1"/>
    </source>
</evidence>
<accession>A0A840E4S4</accession>
<dbReference type="Gene3D" id="2.60.40.10">
    <property type="entry name" value="Immunoglobulins"/>
    <property type="match status" value="1"/>
</dbReference>
<feature type="signal peptide" evidence="1">
    <location>
        <begin position="1"/>
        <end position="20"/>
    </location>
</feature>
<protein>
    <recommendedName>
        <fullName evidence="4">DUF1573 domain-containing protein</fullName>
    </recommendedName>
</protein>
<dbReference type="EMBL" id="JACIFF010000009">
    <property type="protein sequence ID" value="MBB4080634.1"/>
    <property type="molecule type" value="Genomic_DNA"/>
</dbReference>
<sequence length="156" mass="16592">MMRIFTLLALFSCLSFAVTAQEAVPAGEEMAAAATAGMTFEQTEIDYGTIEQNADPYRVFTFTNTGTEPLIITNAVGSCGCTVPSYSKAPVAPGETGEVKVRYATDRLGKFRKRVTLTTNVSKEPIVLTIMGEVLDKPAQPEAVPAGDAGMFNNGN</sequence>
<name>A0A840E4S4_9BACT</name>
<dbReference type="InterPro" id="IPR013783">
    <property type="entry name" value="Ig-like_fold"/>
</dbReference>
<dbReference type="InterPro" id="IPR011467">
    <property type="entry name" value="DUF1573"/>
</dbReference>
<dbReference type="PANTHER" id="PTHR37833">
    <property type="entry name" value="LIPOPROTEIN-RELATED"/>
    <property type="match status" value="1"/>
</dbReference>
<feature type="chain" id="PRO_5032559005" description="DUF1573 domain-containing protein" evidence="1">
    <location>
        <begin position="21"/>
        <end position="156"/>
    </location>
</feature>
<evidence type="ECO:0008006" key="4">
    <source>
        <dbReference type="Google" id="ProtNLM"/>
    </source>
</evidence>
<organism evidence="2 3">
    <name type="scientific">Neolewinella aquimaris</name>
    <dbReference type="NCBI Taxonomy" id="1835722"/>
    <lineage>
        <taxon>Bacteria</taxon>
        <taxon>Pseudomonadati</taxon>
        <taxon>Bacteroidota</taxon>
        <taxon>Saprospiria</taxon>
        <taxon>Saprospirales</taxon>
        <taxon>Lewinellaceae</taxon>
        <taxon>Neolewinella</taxon>
    </lineage>
</organism>
<dbReference type="Pfam" id="PF07610">
    <property type="entry name" value="DUF1573"/>
    <property type="match status" value="1"/>
</dbReference>
<comment type="caution">
    <text evidence="2">The sequence shown here is derived from an EMBL/GenBank/DDBJ whole genome shotgun (WGS) entry which is preliminary data.</text>
</comment>
<dbReference type="Proteomes" id="UP000576209">
    <property type="component" value="Unassembled WGS sequence"/>
</dbReference>
<gene>
    <name evidence="2" type="ORF">GGR28_003269</name>
</gene>
<keyword evidence="3" id="KW-1185">Reference proteome</keyword>
<proteinExistence type="predicted"/>
<evidence type="ECO:0000313" key="3">
    <source>
        <dbReference type="Proteomes" id="UP000576209"/>
    </source>
</evidence>
<dbReference type="PANTHER" id="PTHR37833:SF1">
    <property type="entry name" value="SIGNAL PEPTIDE PROTEIN"/>
    <property type="match status" value="1"/>
</dbReference>
<dbReference type="RefSeq" id="WP_221233921.1">
    <property type="nucleotide sequence ID" value="NZ_JACIFF010000009.1"/>
</dbReference>
<dbReference type="AlphaFoldDB" id="A0A840E4S4"/>
<reference evidence="2 3" key="1">
    <citation type="submission" date="2020-08" db="EMBL/GenBank/DDBJ databases">
        <title>Genomic Encyclopedia of Type Strains, Phase IV (KMG-IV): sequencing the most valuable type-strain genomes for metagenomic binning, comparative biology and taxonomic classification.</title>
        <authorList>
            <person name="Goeker M."/>
        </authorList>
    </citation>
    <scope>NUCLEOTIDE SEQUENCE [LARGE SCALE GENOMIC DNA]</scope>
    <source>
        <strain evidence="2 3">DSM 105137</strain>
    </source>
</reference>
<keyword evidence="1" id="KW-0732">Signal</keyword>